<evidence type="ECO:0000256" key="4">
    <source>
        <dbReference type="ARBA" id="ARBA00023125"/>
    </source>
</evidence>
<evidence type="ECO:0000256" key="2">
    <source>
        <dbReference type="ARBA" id="ARBA00013729"/>
    </source>
</evidence>
<keyword evidence="3 8" id="KW-0805">Transcription regulation</keyword>
<dbReference type="GO" id="GO:0003677">
    <property type="term" value="F:DNA binding"/>
    <property type="evidence" value="ECO:0007669"/>
    <property type="project" value="UniProtKB-UniRule"/>
</dbReference>
<evidence type="ECO:0000313" key="12">
    <source>
        <dbReference type="EMBL" id="PIR46684.1"/>
    </source>
</evidence>
<dbReference type="Gene3D" id="1.10.287.180">
    <property type="entry name" value="Transcription elongation factor, GreA/GreB, N-terminal domain"/>
    <property type="match status" value="1"/>
</dbReference>
<dbReference type="InterPro" id="IPR006359">
    <property type="entry name" value="Tscrpt_elong_fac_GreA"/>
</dbReference>
<dbReference type="InterPro" id="IPR023459">
    <property type="entry name" value="Tscrpt_elong_fac_GreA/B_fam"/>
</dbReference>
<feature type="domain" description="Transcription elongation factor GreA/GreB N-terminal" evidence="11">
    <location>
        <begin position="6"/>
        <end position="74"/>
    </location>
</feature>
<dbReference type="Pfam" id="PF03449">
    <property type="entry name" value="GreA_GreB_N"/>
    <property type="match status" value="1"/>
</dbReference>
<evidence type="ECO:0000256" key="5">
    <source>
        <dbReference type="ARBA" id="ARBA00023163"/>
    </source>
</evidence>
<dbReference type="Proteomes" id="UP000230833">
    <property type="component" value="Unassembled WGS sequence"/>
</dbReference>
<dbReference type="EMBL" id="PCYL01000032">
    <property type="protein sequence ID" value="PIR46684.1"/>
    <property type="molecule type" value="Genomic_DNA"/>
</dbReference>
<comment type="function">
    <text evidence="6 8 9">Necessary for efficient RNA polymerase transcription elongation past template-encoded arresting sites. The arresting sites in DNA have the property of trapping a certain fraction of elongating RNA polymerases that pass through, resulting in locked ternary complexes. Cleavage of the nascent transcript by cleavage factors such as GreA or GreB allows the resumption of elongation from the new 3'terminus. GreA releases sequences of 2 to 3 nucleotides.</text>
</comment>
<protein>
    <recommendedName>
        <fullName evidence="2 8">Transcription elongation factor GreA</fullName>
    </recommendedName>
    <alternativeName>
        <fullName evidence="7 8">Transcript cleavage factor GreA</fullName>
    </alternativeName>
</protein>
<feature type="domain" description="Transcription elongation factor GreA/GreB C-terminal" evidence="10">
    <location>
        <begin position="81"/>
        <end position="154"/>
    </location>
</feature>
<organism evidence="12 13">
    <name type="scientific">Candidatus Vogelbacteria bacterium CG10_big_fil_rev_8_21_14_0_10_45_14</name>
    <dbReference type="NCBI Taxonomy" id="1975042"/>
    <lineage>
        <taxon>Bacteria</taxon>
        <taxon>Candidatus Vogeliibacteriota</taxon>
    </lineage>
</organism>
<keyword evidence="12" id="KW-0251">Elongation factor</keyword>
<dbReference type="PANTHER" id="PTHR30437">
    <property type="entry name" value="TRANSCRIPTION ELONGATION FACTOR GREA"/>
    <property type="match status" value="1"/>
</dbReference>
<evidence type="ECO:0000256" key="8">
    <source>
        <dbReference type="HAMAP-Rule" id="MF_00105"/>
    </source>
</evidence>
<evidence type="ECO:0000259" key="11">
    <source>
        <dbReference type="Pfam" id="PF03449"/>
    </source>
</evidence>
<dbReference type="InterPro" id="IPR018151">
    <property type="entry name" value="TF_GreA/GreB_CS"/>
</dbReference>
<dbReference type="SUPFAM" id="SSF46557">
    <property type="entry name" value="GreA transcript cleavage protein, N-terminal domain"/>
    <property type="match status" value="1"/>
</dbReference>
<dbReference type="InterPro" id="IPR022691">
    <property type="entry name" value="Tscrpt_elong_fac_GreA/B_N"/>
</dbReference>
<dbReference type="PROSITE" id="PS00829">
    <property type="entry name" value="GREAB_1"/>
    <property type="match status" value="1"/>
</dbReference>
<reference evidence="12 13" key="1">
    <citation type="submission" date="2017-09" db="EMBL/GenBank/DDBJ databases">
        <title>Depth-based differentiation of microbial function through sediment-hosted aquifers and enrichment of novel symbionts in the deep terrestrial subsurface.</title>
        <authorList>
            <person name="Probst A.J."/>
            <person name="Ladd B."/>
            <person name="Jarett J.K."/>
            <person name="Geller-Mcgrath D.E."/>
            <person name="Sieber C.M."/>
            <person name="Emerson J.B."/>
            <person name="Anantharaman K."/>
            <person name="Thomas B.C."/>
            <person name="Malmstrom R."/>
            <person name="Stieglmeier M."/>
            <person name="Klingl A."/>
            <person name="Woyke T."/>
            <person name="Ryan C.M."/>
            <person name="Banfield J.F."/>
        </authorList>
    </citation>
    <scope>NUCLEOTIDE SEQUENCE [LARGE SCALE GENOMIC DNA]</scope>
    <source>
        <strain evidence="12">CG10_big_fil_rev_8_21_14_0_10_45_14</strain>
    </source>
</reference>
<evidence type="ECO:0000256" key="9">
    <source>
        <dbReference type="RuleBase" id="RU000556"/>
    </source>
</evidence>
<evidence type="ECO:0000259" key="10">
    <source>
        <dbReference type="Pfam" id="PF01272"/>
    </source>
</evidence>
<keyword evidence="5 8" id="KW-0804">Transcription</keyword>
<sequence length="155" mass="17175">MGPASYLSKEKLEELKQELEHCANVKRKAIAESLDYAKSLGDLSENAEYHQAREDQATNEDRIKQIEAMLRDAVLVTEQHGNVVQIGSPVEVRGIRDEGGGKFVLVGSQEVNIKERKISNDSPLGKAMLGKRKGDKFSYRMPSGKIAEYEVLSVG</sequence>
<comment type="similarity">
    <text evidence="1 8 9">Belongs to the GreA/GreB family.</text>
</comment>
<evidence type="ECO:0000256" key="3">
    <source>
        <dbReference type="ARBA" id="ARBA00023015"/>
    </source>
</evidence>
<dbReference type="NCBIfam" id="TIGR01462">
    <property type="entry name" value="greA"/>
    <property type="match status" value="1"/>
</dbReference>
<accession>A0A2H0RKZ2</accession>
<dbReference type="Pfam" id="PF01272">
    <property type="entry name" value="GreA_GreB"/>
    <property type="match status" value="1"/>
</dbReference>
<dbReference type="PROSITE" id="PS00830">
    <property type="entry name" value="GREAB_2"/>
    <property type="match status" value="1"/>
</dbReference>
<dbReference type="NCBIfam" id="NF001263">
    <property type="entry name" value="PRK00226.1-4"/>
    <property type="match status" value="1"/>
</dbReference>
<evidence type="ECO:0000256" key="6">
    <source>
        <dbReference type="ARBA" id="ARBA00024916"/>
    </source>
</evidence>
<keyword evidence="12" id="KW-0648">Protein biosynthesis</keyword>
<gene>
    <name evidence="8" type="primary">greA</name>
    <name evidence="12" type="ORF">COV07_03015</name>
</gene>
<dbReference type="GO" id="GO:0006354">
    <property type="term" value="P:DNA-templated transcription elongation"/>
    <property type="evidence" value="ECO:0007669"/>
    <property type="project" value="TreeGrafter"/>
</dbReference>
<name>A0A2H0RKZ2_9BACT</name>
<dbReference type="GO" id="GO:0070063">
    <property type="term" value="F:RNA polymerase binding"/>
    <property type="evidence" value="ECO:0007669"/>
    <property type="project" value="InterPro"/>
</dbReference>
<dbReference type="GO" id="GO:0032784">
    <property type="term" value="P:regulation of DNA-templated transcription elongation"/>
    <property type="evidence" value="ECO:0007669"/>
    <property type="project" value="UniProtKB-UniRule"/>
</dbReference>
<keyword evidence="4 8" id="KW-0238">DNA-binding</keyword>
<dbReference type="InterPro" id="IPR028624">
    <property type="entry name" value="Tscrpt_elong_fac_GreA/B"/>
</dbReference>
<proteinExistence type="inferred from homology"/>
<dbReference type="FunFam" id="1.10.287.180:FF:000001">
    <property type="entry name" value="Transcription elongation factor GreA"/>
    <property type="match status" value="1"/>
</dbReference>
<evidence type="ECO:0000313" key="13">
    <source>
        <dbReference type="Proteomes" id="UP000230833"/>
    </source>
</evidence>
<comment type="caution">
    <text evidence="12">The sequence shown here is derived from an EMBL/GenBank/DDBJ whole genome shotgun (WGS) entry which is preliminary data.</text>
</comment>
<dbReference type="InterPro" id="IPR001437">
    <property type="entry name" value="Tscrpt_elong_fac_GreA/B_C"/>
</dbReference>
<dbReference type="InterPro" id="IPR036805">
    <property type="entry name" value="Tscrpt_elong_fac_GreA/B_N_sf"/>
</dbReference>
<evidence type="ECO:0000256" key="1">
    <source>
        <dbReference type="ARBA" id="ARBA00008213"/>
    </source>
</evidence>
<dbReference type="AlphaFoldDB" id="A0A2H0RKZ2"/>
<dbReference type="SUPFAM" id="SSF54534">
    <property type="entry name" value="FKBP-like"/>
    <property type="match status" value="1"/>
</dbReference>
<dbReference type="Gene3D" id="3.10.50.30">
    <property type="entry name" value="Transcription elongation factor, GreA/GreB, C-terminal domain"/>
    <property type="match status" value="1"/>
</dbReference>
<evidence type="ECO:0000256" key="7">
    <source>
        <dbReference type="ARBA" id="ARBA00030776"/>
    </source>
</evidence>
<dbReference type="GO" id="GO:0003746">
    <property type="term" value="F:translation elongation factor activity"/>
    <property type="evidence" value="ECO:0007669"/>
    <property type="project" value="UniProtKB-KW"/>
</dbReference>
<dbReference type="PANTHER" id="PTHR30437:SF4">
    <property type="entry name" value="TRANSCRIPTION ELONGATION FACTOR GREA"/>
    <property type="match status" value="1"/>
</dbReference>
<dbReference type="PIRSF" id="PIRSF006092">
    <property type="entry name" value="GreA_GreB"/>
    <property type="match status" value="1"/>
</dbReference>
<dbReference type="InterPro" id="IPR036953">
    <property type="entry name" value="GreA/GreB_C_sf"/>
</dbReference>
<dbReference type="HAMAP" id="MF_00105">
    <property type="entry name" value="GreA_GreB"/>
    <property type="match status" value="1"/>
</dbReference>